<dbReference type="GO" id="GO:0046872">
    <property type="term" value="F:metal ion binding"/>
    <property type="evidence" value="ECO:0007669"/>
    <property type="project" value="UniProtKB-KW"/>
</dbReference>
<proteinExistence type="inferred from homology"/>
<sequence length="213" mass="23680">MPKAILFDMDGTLVDSIPFHQEAWLRFLESHGIHLGPDEFHAQNHGTIDEMIRRFFPAVQDSTALYALGQEKEKMYREIYKPHIHEVAGLTPFLERIHTLGIQAHLATMGDRPNIDFVLDGLGIRSFFSSITGAEEVSKGKPNPEVFLRSIEKAKVHASDCWVLEDSKGGILAGAAAGCLVIGITTSHSPEELISYGADRTVVDFLELMEEFC</sequence>
<dbReference type="InterPro" id="IPR051600">
    <property type="entry name" value="Beta-PGM-like"/>
</dbReference>
<keyword evidence="7" id="KW-1185">Reference proteome</keyword>
<dbReference type="STRING" id="1239962.C943_00790"/>
<evidence type="ECO:0000313" key="7">
    <source>
        <dbReference type="Proteomes" id="UP000010953"/>
    </source>
</evidence>
<evidence type="ECO:0000256" key="4">
    <source>
        <dbReference type="ARBA" id="ARBA00022842"/>
    </source>
</evidence>
<dbReference type="InterPro" id="IPR041492">
    <property type="entry name" value="HAD_2"/>
</dbReference>
<comment type="cofactor">
    <cofactor evidence="1">
        <name>Mg(2+)</name>
        <dbReference type="ChEBI" id="CHEBI:18420"/>
    </cofactor>
</comment>
<dbReference type="PANTHER" id="PTHR46193:SF18">
    <property type="entry name" value="HEXITOL PHOSPHATASE B"/>
    <property type="match status" value="1"/>
</dbReference>
<dbReference type="Proteomes" id="UP000010953">
    <property type="component" value="Unassembled WGS sequence"/>
</dbReference>
<dbReference type="Gene3D" id="3.40.50.1000">
    <property type="entry name" value="HAD superfamily/HAD-like"/>
    <property type="match status" value="1"/>
</dbReference>
<name>M7XD28_9BACT</name>
<comment type="similarity">
    <text evidence="2">Belongs to the HAD-like hydrolase superfamily. CbbY/CbbZ/Gph/YieH family.</text>
</comment>
<accession>M7XD28</accession>
<dbReference type="SFLD" id="SFLDG01129">
    <property type="entry name" value="C1.5:_HAD__Beta-PGM__Phosphata"/>
    <property type="match status" value="1"/>
</dbReference>
<dbReference type="eggNOG" id="COG0637">
    <property type="taxonomic scope" value="Bacteria"/>
</dbReference>
<gene>
    <name evidence="6" type="ORF">C943_00790</name>
</gene>
<dbReference type="GO" id="GO:0016787">
    <property type="term" value="F:hydrolase activity"/>
    <property type="evidence" value="ECO:0007669"/>
    <property type="project" value="UniProtKB-KW"/>
</dbReference>
<evidence type="ECO:0000256" key="5">
    <source>
        <dbReference type="ARBA" id="ARBA00023277"/>
    </source>
</evidence>
<dbReference type="InterPro" id="IPR006439">
    <property type="entry name" value="HAD-SF_hydro_IA"/>
</dbReference>
<dbReference type="EMBL" id="AMZY02000011">
    <property type="protein sequence ID" value="EMS32784.1"/>
    <property type="molecule type" value="Genomic_DNA"/>
</dbReference>
<dbReference type="NCBIfam" id="TIGR01509">
    <property type="entry name" value="HAD-SF-IA-v3"/>
    <property type="match status" value="1"/>
</dbReference>
<evidence type="ECO:0000256" key="2">
    <source>
        <dbReference type="ARBA" id="ARBA00006171"/>
    </source>
</evidence>
<evidence type="ECO:0000256" key="1">
    <source>
        <dbReference type="ARBA" id="ARBA00001946"/>
    </source>
</evidence>
<comment type="caution">
    <text evidence="6">The sequence shown here is derived from an EMBL/GenBank/DDBJ whole genome shotgun (WGS) entry which is preliminary data.</text>
</comment>
<keyword evidence="6" id="KW-0378">Hydrolase</keyword>
<evidence type="ECO:0000313" key="6">
    <source>
        <dbReference type="EMBL" id="EMS32784.1"/>
    </source>
</evidence>
<dbReference type="InParanoid" id="M7XD28"/>
<evidence type="ECO:0000256" key="3">
    <source>
        <dbReference type="ARBA" id="ARBA00022723"/>
    </source>
</evidence>
<keyword evidence="5" id="KW-0119">Carbohydrate metabolism</keyword>
<keyword evidence="3" id="KW-0479">Metal-binding</keyword>
<dbReference type="SFLD" id="SFLDG01135">
    <property type="entry name" value="C1.5.6:_HAD__Beta-PGM__Phospha"/>
    <property type="match status" value="1"/>
</dbReference>
<reference evidence="6" key="1">
    <citation type="submission" date="2013-01" db="EMBL/GenBank/DDBJ databases">
        <title>Genome assembly of Mariniradius saccharolyticus AK6.</title>
        <authorList>
            <person name="Vaidya B."/>
            <person name="Khatri I."/>
            <person name="Tanuku N.R.S."/>
            <person name="Subramanian S."/>
            <person name="Pinnaka A."/>
        </authorList>
    </citation>
    <scope>NUCLEOTIDE SEQUENCE [LARGE SCALE GENOMIC DNA]</scope>
    <source>
        <strain evidence="6">AK6</strain>
    </source>
</reference>
<keyword evidence="4" id="KW-0460">Magnesium</keyword>
<dbReference type="PANTHER" id="PTHR46193">
    <property type="entry name" value="6-PHOSPHOGLUCONATE PHOSPHATASE"/>
    <property type="match status" value="1"/>
</dbReference>
<dbReference type="InterPro" id="IPR023214">
    <property type="entry name" value="HAD_sf"/>
</dbReference>
<dbReference type="InterPro" id="IPR023198">
    <property type="entry name" value="PGP-like_dom2"/>
</dbReference>
<dbReference type="SFLD" id="SFLDS00003">
    <property type="entry name" value="Haloacid_Dehalogenase"/>
    <property type="match status" value="1"/>
</dbReference>
<protein>
    <submittedName>
        <fullName evidence="6">HAD-superfamily hydrolase, subfamily IA, variant 3</fullName>
    </submittedName>
</protein>
<dbReference type="InterPro" id="IPR036412">
    <property type="entry name" value="HAD-like_sf"/>
</dbReference>
<dbReference type="Pfam" id="PF13419">
    <property type="entry name" value="HAD_2"/>
    <property type="match status" value="1"/>
</dbReference>
<dbReference type="Gene3D" id="1.10.150.240">
    <property type="entry name" value="Putative phosphatase, domain 2"/>
    <property type="match status" value="1"/>
</dbReference>
<dbReference type="FunCoup" id="M7XD28">
    <property type="interactions" value="468"/>
</dbReference>
<dbReference type="AlphaFoldDB" id="M7XD28"/>
<dbReference type="SUPFAM" id="SSF56784">
    <property type="entry name" value="HAD-like"/>
    <property type="match status" value="1"/>
</dbReference>
<organism evidence="6 7">
    <name type="scientific">Mariniradius saccharolyticus AK6</name>
    <dbReference type="NCBI Taxonomy" id="1239962"/>
    <lineage>
        <taxon>Bacteria</taxon>
        <taxon>Pseudomonadati</taxon>
        <taxon>Bacteroidota</taxon>
        <taxon>Cytophagia</taxon>
        <taxon>Cytophagales</taxon>
        <taxon>Cyclobacteriaceae</taxon>
        <taxon>Mariniradius</taxon>
    </lineage>
</organism>